<dbReference type="InterPro" id="IPR050194">
    <property type="entry name" value="Glycosyltransferase_grp1"/>
</dbReference>
<keyword evidence="3" id="KW-0808">Transferase</keyword>
<feature type="domain" description="Glycosyl transferase family 1" evidence="1">
    <location>
        <begin position="241"/>
        <end position="337"/>
    </location>
</feature>
<dbReference type="CDD" id="cd03801">
    <property type="entry name" value="GT4_PimA-like"/>
    <property type="match status" value="1"/>
</dbReference>
<reference evidence="3 4" key="1">
    <citation type="submission" date="2024-07" db="EMBL/GenBank/DDBJ databases">
        <title>Novosphingobium kalidii RD2P27.</title>
        <authorList>
            <person name="Sun J.-Q."/>
        </authorList>
    </citation>
    <scope>NUCLEOTIDE SEQUENCE [LARGE SCALE GENOMIC DNA]</scope>
    <source>
        <strain evidence="3 4">RD2P27</strain>
    </source>
</reference>
<name>A0ABV2D445_9SPHN</name>
<gene>
    <name evidence="3" type="ORF">ABVV53_14500</name>
</gene>
<dbReference type="InterPro" id="IPR028098">
    <property type="entry name" value="Glyco_trans_4-like_N"/>
</dbReference>
<evidence type="ECO:0000259" key="2">
    <source>
        <dbReference type="Pfam" id="PF13439"/>
    </source>
</evidence>
<proteinExistence type="predicted"/>
<dbReference type="InterPro" id="IPR001296">
    <property type="entry name" value="Glyco_trans_1"/>
</dbReference>
<comment type="caution">
    <text evidence="3">The sequence shown here is derived from an EMBL/GenBank/DDBJ whole genome shotgun (WGS) entry which is preliminary data.</text>
</comment>
<dbReference type="Pfam" id="PF13439">
    <property type="entry name" value="Glyco_transf_4"/>
    <property type="match status" value="1"/>
</dbReference>
<dbReference type="Pfam" id="PF00534">
    <property type="entry name" value="Glycos_transf_1"/>
    <property type="match status" value="1"/>
</dbReference>
<dbReference type="EMBL" id="JBEWLY010000023">
    <property type="protein sequence ID" value="MET1756651.1"/>
    <property type="molecule type" value="Genomic_DNA"/>
</dbReference>
<sequence>MAQRPTRLLMTLDAVGGVWQYATELACALRPRGFETVLTVLGPPPSAEQRAAVKHAKGIKLVETGLPLDWLSDPVSTRRAGAEVAAIARREKVDLVHLNSPALAAGQSFSAPLVAVAHGCIATWWEAARPRQPLDPALRWHREMMAQGLRTCDRVIAPSASFAETLQRAFTLPVLPQVVHNGRALPQRVRAVAGTNVAFTAGRLWDEVKNLQTLDAVAALLPFPFLAAGEARAPHGETRRAEHLTLLGQLDGPALAARLEQRPVFVSAATFEPFGLAVLEAAGARCPLVLSDISTFRELWDGAAVFVEPHDAAGFAAAIEDVLRDQEKRDALGEAAHARALRFTPDRMAAAMSENYRGLLAARLAA</sequence>
<dbReference type="RefSeq" id="WP_353985136.1">
    <property type="nucleotide sequence ID" value="NZ_JBEWLY010000023.1"/>
</dbReference>
<dbReference type="SUPFAM" id="SSF53756">
    <property type="entry name" value="UDP-Glycosyltransferase/glycogen phosphorylase"/>
    <property type="match status" value="1"/>
</dbReference>
<evidence type="ECO:0000313" key="4">
    <source>
        <dbReference type="Proteomes" id="UP001548713"/>
    </source>
</evidence>
<dbReference type="PANTHER" id="PTHR45947">
    <property type="entry name" value="SULFOQUINOVOSYL TRANSFERASE SQD2"/>
    <property type="match status" value="1"/>
</dbReference>
<protein>
    <submittedName>
        <fullName evidence="3">Glycosyltransferase family 4 protein</fullName>
        <ecNumber evidence="3">2.4.-.-</ecNumber>
    </submittedName>
</protein>
<dbReference type="Proteomes" id="UP001548713">
    <property type="component" value="Unassembled WGS sequence"/>
</dbReference>
<evidence type="ECO:0000313" key="3">
    <source>
        <dbReference type="EMBL" id="MET1756651.1"/>
    </source>
</evidence>
<dbReference type="Gene3D" id="3.40.50.2000">
    <property type="entry name" value="Glycogen Phosphorylase B"/>
    <property type="match status" value="2"/>
</dbReference>
<dbReference type="GO" id="GO:0016757">
    <property type="term" value="F:glycosyltransferase activity"/>
    <property type="evidence" value="ECO:0007669"/>
    <property type="project" value="UniProtKB-KW"/>
</dbReference>
<accession>A0ABV2D445</accession>
<organism evidence="3 4">
    <name type="scientific">Novosphingobium kalidii</name>
    <dbReference type="NCBI Taxonomy" id="3230299"/>
    <lineage>
        <taxon>Bacteria</taxon>
        <taxon>Pseudomonadati</taxon>
        <taxon>Pseudomonadota</taxon>
        <taxon>Alphaproteobacteria</taxon>
        <taxon>Sphingomonadales</taxon>
        <taxon>Sphingomonadaceae</taxon>
        <taxon>Novosphingobium</taxon>
    </lineage>
</organism>
<dbReference type="EC" id="2.4.-.-" evidence="3"/>
<keyword evidence="3" id="KW-0328">Glycosyltransferase</keyword>
<feature type="domain" description="Glycosyltransferase subfamily 4-like N-terminal" evidence="2">
    <location>
        <begin position="15"/>
        <end position="182"/>
    </location>
</feature>
<dbReference type="PANTHER" id="PTHR45947:SF3">
    <property type="entry name" value="SULFOQUINOVOSYL TRANSFERASE SQD2"/>
    <property type="match status" value="1"/>
</dbReference>
<evidence type="ECO:0000259" key="1">
    <source>
        <dbReference type="Pfam" id="PF00534"/>
    </source>
</evidence>
<keyword evidence="4" id="KW-1185">Reference proteome</keyword>